<dbReference type="InterPro" id="IPR042171">
    <property type="entry name" value="Acyl-CoA_hotdog"/>
</dbReference>
<evidence type="ECO:0000259" key="4">
    <source>
        <dbReference type="Pfam" id="PF20789"/>
    </source>
</evidence>
<proteinExistence type="inferred from homology"/>
<dbReference type="GO" id="GO:0005782">
    <property type="term" value="C:peroxisomal matrix"/>
    <property type="evidence" value="ECO:0007669"/>
    <property type="project" value="UniProtKB-SubCell"/>
</dbReference>
<dbReference type="SUPFAM" id="SSF54637">
    <property type="entry name" value="Thioesterase/thiol ester dehydrase-isomerase"/>
    <property type="match status" value="2"/>
</dbReference>
<keyword evidence="6" id="KW-1185">Reference proteome</keyword>
<comment type="caution">
    <text evidence="5">The sequence shown here is derived from an EMBL/GenBank/DDBJ whole genome shotgun (WGS) entry which is preliminary data.</text>
</comment>
<dbReference type="GO" id="GO:0006637">
    <property type="term" value="P:acyl-CoA metabolic process"/>
    <property type="evidence" value="ECO:0007669"/>
    <property type="project" value="InterPro"/>
</dbReference>
<keyword evidence="2" id="KW-0378">Hydrolase</keyword>
<dbReference type="PANTHER" id="PTHR11066">
    <property type="entry name" value="ACYL-COA THIOESTERASE"/>
    <property type="match status" value="1"/>
</dbReference>
<dbReference type="InterPro" id="IPR049450">
    <property type="entry name" value="ACOT8-like_C"/>
</dbReference>
<evidence type="ECO:0000313" key="6">
    <source>
        <dbReference type="Proteomes" id="UP001201980"/>
    </source>
</evidence>
<feature type="domain" description="Acyl-CoA thioesterase-like N-terminal HotDog" evidence="3">
    <location>
        <begin position="68"/>
        <end position="144"/>
    </location>
</feature>
<dbReference type="InterPro" id="IPR029069">
    <property type="entry name" value="HotDog_dom_sf"/>
</dbReference>
<name>A0AAD5WWJ6_9PEZI</name>
<evidence type="ECO:0000256" key="1">
    <source>
        <dbReference type="ARBA" id="ARBA00006538"/>
    </source>
</evidence>
<evidence type="ECO:0000259" key="3">
    <source>
        <dbReference type="Pfam" id="PF13622"/>
    </source>
</evidence>
<dbReference type="GO" id="GO:0009062">
    <property type="term" value="P:fatty acid catabolic process"/>
    <property type="evidence" value="ECO:0007669"/>
    <property type="project" value="TreeGrafter"/>
</dbReference>
<dbReference type="InterPro" id="IPR049449">
    <property type="entry name" value="TesB_ACOT8-like_N"/>
</dbReference>
<dbReference type="GO" id="GO:0047617">
    <property type="term" value="F:fatty acyl-CoA hydrolase activity"/>
    <property type="evidence" value="ECO:0007669"/>
    <property type="project" value="InterPro"/>
</dbReference>
<feature type="domain" description="Acyl-CoA thioesterase-like C-terminal" evidence="4">
    <location>
        <begin position="302"/>
        <end position="364"/>
    </location>
</feature>
<dbReference type="PANTHER" id="PTHR11066:SF64">
    <property type="entry name" value="ACYL-COA THIOESTERASE (AFU_ORTHOLOGUE AFUA_1G12060)"/>
    <property type="match status" value="1"/>
</dbReference>
<dbReference type="Proteomes" id="UP001201980">
    <property type="component" value="Unassembled WGS sequence"/>
</dbReference>
<comment type="similarity">
    <text evidence="1">Belongs to the C/M/P thioester hydrolase family.</text>
</comment>
<accession>A0AAD5WWJ6</accession>
<evidence type="ECO:0000256" key="2">
    <source>
        <dbReference type="ARBA" id="ARBA00022801"/>
    </source>
</evidence>
<dbReference type="CDD" id="cd03445">
    <property type="entry name" value="Thioesterase_II_repeat2"/>
    <property type="match status" value="1"/>
</dbReference>
<protein>
    <submittedName>
        <fullName evidence="5">Uncharacterized protein</fullName>
    </submittedName>
</protein>
<dbReference type="Pfam" id="PF13622">
    <property type="entry name" value="4HBT_3"/>
    <property type="match status" value="1"/>
</dbReference>
<gene>
    <name evidence="5" type="ORF">MKZ38_003705</name>
</gene>
<dbReference type="Gene3D" id="2.40.160.210">
    <property type="entry name" value="Acyl-CoA thioesterase, double hotdog domain"/>
    <property type="match status" value="1"/>
</dbReference>
<sequence>MGPEKMQQRQTFQEIMEILPLPPGKEGNQNDQPRFMSCRSAWLPGCDLAFLQGNGNVLGHGKPLPRTHTAVYGGHVYSQSALAACLVRKDHESRDRDSKSQALHTIHGTFTLAGHADRPFIYTVSPLSTTKSFSTTLVTAAQPSAPSTNPDGDNFPIDDSTLPMGQSCFQALVSFKTAESTQRHEQEPSVQSRFKNILESRIPMDWPPAPPLDISGILDAIPMVSRMVGTFPALEMRKVDMTTYNKDKPLYERRELILYRLLAPLPKDASPSEHALVHVYECDRNGLLMLANHLGYGDRLGGVASLTWTYVIHGNIDESRIEFGEDEWWVQEACWPRAGSGRGIIMSKIWSPEGDHVATEYQDGVSRRWSKDGKL</sequence>
<dbReference type="AlphaFoldDB" id="A0AAD5WWJ6"/>
<organism evidence="5 6">
    <name type="scientific">Zalerion maritima</name>
    <dbReference type="NCBI Taxonomy" id="339359"/>
    <lineage>
        <taxon>Eukaryota</taxon>
        <taxon>Fungi</taxon>
        <taxon>Dikarya</taxon>
        <taxon>Ascomycota</taxon>
        <taxon>Pezizomycotina</taxon>
        <taxon>Sordariomycetes</taxon>
        <taxon>Lulworthiomycetidae</taxon>
        <taxon>Lulworthiales</taxon>
        <taxon>Lulworthiaceae</taxon>
        <taxon>Zalerion</taxon>
    </lineage>
</organism>
<dbReference type="Pfam" id="PF20789">
    <property type="entry name" value="4HBT_3C"/>
    <property type="match status" value="1"/>
</dbReference>
<evidence type="ECO:0000313" key="5">
    <source>
        <dbReference type="EMBL" id="KAJ2905917.1"/>
    </source>
</evidence>
<reference evidence="5" key="1">
    <citation type="submission" date="2022-07" db="EMBL/GenBank/DDBJ databases">
        <title>Draft genome sequence of Zalerion maritima ATCC 34329, a (micro)plastics degrading marine fungus.</title>
        <authorList>
            <person name="Paco A."/>
            <person name="Goncalves M.F.M."/>
            <person name="Rocha-Santos T.A.P."/>
            <person name="Alves A."/>
        </authorList>
    </citation>
    <scope>NUCLEOTIDE SEQUENCE</scope>
    <source>
        <strain evidence="5">ATCC 34329</strain>
    </source>
</reference>
<dbReference type="InterPro" id="IPR003703">
    <property type="entry name" value="Acyl_CoA_thio"/>
</dbReference>
<dbReference type="EMBL" id="JAKWBI020000021">
    <property type="protein sequence ID" value="KAJ2905917.1"/>
    <property type="molecule type" value="Genomic_DNA"/>
</dbReference>
<dbReference type="CDD" id="cd03444">
    <property type="entry name" value="Thioesterase_II_repeat1"/>
    <property type="match status" value="1"/>
</dbReference>